<gene>
    <name evidence="1" type="ORF">NM688_g3524</name>
</gene>
<reference evidence="1" key="1">
    <citation type="submission" date="2022-07" db="EMBL/GenBank/DDBJ databases">
        <title>Genome Sequence of Phlebia brevispora.</title>
        <authorList>
            <person name="Buettner E."/>
        </authorList>
    </citation>
    <scope>NUCLEOTIDE SEQUENCE</scope>
    <source>
        <strain evidence="1">MPL23</strain>
    </source>
</reference>
<keyword evidence="2" id="KW-1185">Reference proteome</keyword>
<protein>
    <submittedName>
        <fullName evidence="1">Uncharacterized protein</fullName>
    </submittedName>
</protein>
<sequence>MQRKKPGHLNTKNGPYQPIKLRDINMTSVCPTRKHARADSSLCIPTFHCLPLFALFCLYPSTCKMKSFGIGKKDSTKDSKESKSSIKIGTTSFKTPSLKTPSLKVPSLKTPSLSTSSLFSKDNSSSSDLPPSSSLEKSDAQSETATDLISETSPAVGETDANDDSKNEPPAVISSAISDTLGFYGSLLGSTGQPSSLFRRICDSLFTFVDQHCDVEGLRNTGFIEPKKYVWMRVEVGADPDELISTTVFMQAYLMQAVLKSYYDFARIPYRLTMDGDAEVAMLSTVGCLHLHIFQALLDPDEAYEDWTKYFEKFVLIDPETSLPFPGPFPRSCLPDKGIPALRTAFNVFKRQALARMENARQINEVRKKLTKAFAKNANAALNKFQSALSRSSSFSPSDSQLTSPDYSSPKSTSSGFGWGKRSIGLSGLGSFKSLSVSSRSGGIDVTNIEVGCRCFGHQEDAVHTLVDVEFLKGLVERNPNVQAVRTRLRTFVEQRWSTLRQRARDAGVALLQPREADDVFSDVAESLNTLMRTNYTLEKPGLQQHLQKCIDNAYDFGAAYGRLRPYWFDNFEELEGKLKVAEAEDWEMRNDALDETKTRIINPKVPPRRVWDLYSNRVLPWWIPAPWKELPWALSHSWVEFGEREFIMTDINENEWPVPIPNDVNLERVRIELLNYGAEYVWLDVLCLRQDYPTDPKRHALMLEEQNLDVPIIGNVYRDNPHIFIYFNGLGRPFRISEVKGARSWLNRAWTLQEASRNAFIGGIESAETQLGFDLRGHFENALIRMFYITLELHSRHALRKIDNESIYPVLECMRNRGATYEKDKIAGLAYLLRCKVLPAYNGDDPEDAWDRLLGTIAPSYRADLLFLYPEAGDASITWRPSWNQIKEKPLPPVDKVKLYEEVSYSMSTKTCSYVGFVLKDCTLEGFTGYRVYCPKGQLRFIRDDKKYAFSVIAHHQQDIPDGSYVLVGNKGGPLGTRWDPSHMYWVVAQDAGEGKLKKVSVVKMESEEDRKELQRVGHAKEENVTFV</sequence>
<accession>A0ACC1T5L0</accession>
<dbReference type="Proteomes" id="UP001148662">
    <property type="component" value="Unassembled WGS sequence"/>
</dbReference>
<name>A0ACC1T5L0_9APHY</name>
<dbReference type="EMBL" id="JANHOG010000520">
    <property type="protein sequence ID" value="KAJ3553596.1"/>
    <property type="molecule type" value="Genomic_DNA"/>
</dbReference>
<evidence type="ECO:0000313" key="1">
    <source>
        <dbReference type="EMBL" id="KAJ3553596.1"/>
    </source>
</evidence>
<comment type="caution">
    <text evidence="1">The sequence shown here is derived from an EMBL/GenBank/DDBJ whole genome shotgun (WGS) entry which is preliminary data.</text>
</comment>
<organism evidence="1 2">
    <name type="scientific">Phlebia brevispora</name>
    <dbReference type="NCBI Taxonomy" id="194682"/>
    <lineage>
        <taxon>Eukaryota</taxon>
        <taxon>Fungi</taxon>
        <taxon>Dikarya</taxon>
        <taxon>Basidiomycota</taxon>
        <taxon>Agaricomycotina</taxon>
        <taxon>Agaricomycetes</taxon>
        <taxon>Polyporales</taxon>
        <taxon>Meruliaceae</taxon>
        <taxon>Phlebia</taxon>
    </lineage>
</organism>
<evidence type="ECO:0000313" key="2">
    <source>
        <dbReference type="Proteomes" id="UP001148662"/>
    </source>
</evidence>
<proteinExistence type="predicted"/>